<dbReference type="EMBL" id="FOSZ01000016">
    <property type="protein sequence ID" value="SFL44129.1"/>
    <property type="molecule type" value="Genomic_DNA"/>
</dbReference>
<dbReference type="Gene3D" id="3.40.50.300">
    <property type="entry name" value="P-loop containing nucleotide triphosphate hydrolases"/>
    <property type="match status" value="1"/>
</dbReference>
<reference evidence="3" key="1">
    <citation type="submission" date="2016-10" db="EMBL/GenBank/DDBJ databases">
        <authorList>
            <person name="Varghese N."/>
            <person name="Submissions S."/>
        </authorList>
    </citation>
    <scope>NUCLEOTIDE SEQUENCE [LARGE SCALE GENOMIC DNA]</scope>
    <source>
        <strain evidence="3">DSM 28453</strain>
    </source>
</reference>
<organism evidence="2 3">
    <name type="scientific">Shimia haliotis</name>
    <dbReference type="NCBI Taxonomy" id="1280847"/>
    <lineage>
        <taxon>Bacteria</taxon>
        <taxon>Pseudomonadati</taxon>
        <taxon>Pseudomonadota</taxon>
        <taxon>Alphaproteobacteria</taxon>
        <taxon>Rhodobacterales</taxon>
        <taxon>Roseobacteraceae</taxon>
    </lineage>
</organism>
<dbReference type="Pfam" id="PF12696">
    <property type="entry name" value="TraG-D_C"/>
    <property type="match status" value="1"/>
</dbReference>
<evidence type="ECO:0000313" key="3">
    <source>
        <dbReference type="Proteomes" id="UP000198851"/>
    </source>
</evidence>
<protein>
    <submittedName>
        <fullName evidence="2">TraM recognition site of TraD and TraG</fullName>
    </submittedName>
</protein>
<dbReference type="STRING" id="1280847.SAMN04488036_1169"/>
<proteinExistence type="predicted"/>
<dbReference type="Proteomes" id="UP000198851">
    <property type="component" value="Unassembled WGS sequence"/>
</dbReference>
<feature type="non-terminal residue" evidence="2">
    <location>
        <position position="1"/>
    </location>
</feature>
<accession>A0A1I4HPH5</accession>
<dbReference type="AlphaFoldDB" id="A0A1I4HPH5"/>
<feature type="domain" description="TraD/TraG TraM recognition site" evidence="1">
    <location>
        <begin position="1"/>
        <end position="86"/>
    </location>
</feature>
<evidence type="ECO:0000259" key="1">
    <source>
        <dbReference type="Pfam" id="PF12696"/>
    </source>
</evidence>
<dbReference type="InterPro" id="IPR032689">
    <property type="entry name" value="TraG-D_C"/>
</dbReference>
<gene>
    <name evidence="2" type="ORF">SAMN04488036_1169</name>
</gene>
<name>A0A1I4HPH5_9RHOB</name>
<evidence type="ECO:0000313" key="2">
    <source>
        <dbReference type="EMBL" id="SFL44129.1"/>
    </source>
</evidence>
<sequence>TVLQDLSQLKAHYPNSWETFLGNAGIIEAFGNADMTTLDYLSKRMGQSLSVQVQPENTSLQSQQGGATGERETIVNVPLLAPYEIALAFGRKKGNKLVLMADEKPFGLNRVFWKDLR</sequence>
<keyword evidence="3" id="KW-1185">Reference proteome</keyword>
<dbReference type="InterPro" id="IPR027417">
    <property type="entry name" value="P-loop_NTPase"/>
</dbReference>
<dbReference type="RefSeq" id="WP_170846804.1">
    <property type="nucleotide sequence ID" value="NZ_FOSZ01000016.1"/>
</dbReference>